<evidence type="ECO:0000313" key="1">
    <source>
        <dbReference type="EMBL" id="KAK0159444.1"/>
    </source>
</evidence>
<dbReference type="EMBL" id="JAQQBS010001424">
    <property type="protein sequence ID" value="KAK0159444.1"/>
    <property type="molecule type" value="Genomic_DNA"/>
</dbReference>
<keyword evidence="2" id="KW-1185">Reference proteome</keyword>
<gene>
    <name evidence="1" type="ORF">PV328_010320</name>
</gene>
<reference evidence="1" key="1">
    <citation type="journal article" date="2023" name="bioRxiv">
        <title>Scaffold-level genome assemblies of two parasitoid biocontrol wasps reveal the parthenogenesis mechanism and an associated novel virus.</title>
        <authorList>
            <person name="Inwood S."/>
            <person name="Skelly J."/>
            <person name="Guhlin J."/>
            <person name="Harrop T."/>
            <person name="Goldson S."/>
            <person name="Dearden P."/>
        </authorList>
    </citation>
    <scope>NUCLEOTIDE SEQUENCE</scope>
    <source>
        <strain evidence="1">Irish</strain>
        <tissue evidence="1">Whole body</tissue>
    </source>
</reference>
<name>A0AA39C7N8_9HYME</name>
<evidence type="ECO:0000313" key="2">
    <source>
        <dbReference type="Proteomes" id="UP001168990"/>
    </source>
</evidence>
<accession>A0AA39C7N8</accession>
<organism evidence="1 2">
    <name type="scientific">Microctonus aethiopoides</name>
    <dbReference type="NCBI Taxonomy" id="144406"/>
    <lineage>
        <taxon>Eukaryota</taxon>
        <taxon>Metazoa</taxon>
        <taxon>Ecdysozoa</taxon>
        <taxon>Arthropoda</taxon>
        <taxon>Hexapoda</taxon>
        <taxon>Insecta</taxon>
        <taxon>Pterygota</taxon>
        <taxon>Neoptera</taxon>
        <taxon>Endopterygota</taxon>
        <taxon>Hymenoptera</taxon>
        <taxon>Apocrita</taxon>
        <taxon>Ichneumonoidea</taxon>
        <taxon>Braconidae</taxon>
        <taxon>Euphorinae</taxon>
        <taxon>Microctonus</taxon>
    </lineage>
</organism>
<reference evidence="1" key="2">
    <citation type="submission" date="2023-03" db="EMBL/GenBank/DDBJ databases">
        <authorList>
            <person name="Inwood S.N."/>
            <person name="Skelly J.G."/>
            <person name="Guhlin J."/>
            <person name="Harrop T.W.R."/>
            <person name="Goldson S.G."/>
            <person name="Dearden P.K."/>
        </authorList>
    </citation>
    <scope>NUCLEOTIDE SEQUENCE</scope>
    <source>
        <strain evidence="1">Irish</strain>
        <tissue evidence="1">Whole body</tissue>
    </source>
</reference>
<dbReference type="Proteomes" id="UP001168990">
    <property type="component" value="Unassembled WGS sequence"/>
</dbReference>
<comment type="caution">
    <text evidence="1">The sequence shown here is derived from an EMBL/GenBank/DDBJ whole genome shotgun (WGS) entry which is preliminary data.</text>
</comment>
<dbReference type="AlphaFoldDB" id="A0AA39C7N8"/>
<sequence>MLTKFQTIVYGFCDSLNMLKVLLLDRKGAGKFKLCNLAKDILQIDEHFCGVFHEALFDVTILEALCASIQISIFEKNVKTVSHSYLLLKQSKLKSSNRPLLEPLKGVVSKGMLDKITSQNIKFSLLKSLFKERKTVLINYPTEKVDNKV</sequence>
<protein>
    <submittedName>
        <fullName evidence="1">Uncharacterized protein</fullName>
    </submittedName>
</protein>
<proteinExistence type="predicted"/>